<dbReference type="AlphaFoldDB" id="A0A081CLU7"/>
<keyword evidence="2" id="KW-1185">Reference proteome</keyword>
<dbReference type="HOGENOM" id="CLU_717625_0_0_1"/>
<accession>A0A081CLU7</accession>
<dbReference type="OrthoDB" id="3509362at2759"/>
<evidence type="ECO:0000313" key="2">
    <source>
        <dbReference type="Proteomes" id="UP000053758"/>
    </source>
</evidence>
<name>A0A081CLU7_PSEA2</name>
<dbReference type="GeneID" id="26306625"/>
<sequence length="385" mass="41711">MAPGSVSDRFGSHTGFPLLDAHICSLMYAFEQVFSVPAGRATALLFISVLAPLLLNVLYSARTRFETFKAFAFATTTQLITVAMTTALFYPPTPPVIVQQRPKFSPKHSSYKNSSEHSHVSVNSNYVRLVTLLVATAMCACLGIFFGNTANDHAYYFTHHLFELYPLFLLPALLIAPAERIEESASDHDAGVRLIISNFLAVKWLLMAAWWAGVFGFFIRPMYPSDGASGSRADYLSPVLLAIRNGDWSWTLPSASTIGLGPRFLLGNLAATIIGLWAAQIEQGHPPNMLEAVLAGPGAALATSFARTWQEALNLKTRPAALGLMKGFIAFKPQEGREERGASQASRSLALGQRAASGSSTPATSLSSLPLEQRAARVRPHSQRA</sequence>
<dbReference type="Proteomes" id="UP000053758">
    <property type="component" value="Unassembled WGS sequence"/>
</dbReference>
<proteinExistence type="predicted"/>
<dbReference type="RefSeq" id="XP_014654291.1">
    <property type="nucleotide sequence ID" value="XM_014798805.1"/>
</dbReference>
<gene>
    <name evidence="1" type="ORF">PAN0_019c5871</name>
</gene>
<evidence type="ECO:0000313" key="1">
    <source>
        <dbReference type="EMBL" id="GAK67643.1"/>
    </source>
</evidence>
<dbReference type="EMBL" id="DF830086">
    <property type="protein sequence ID" value="GAK67643.1"/>
    <property type="molecule type" value="Genomic_DNA"/>
</dbReference>
<organism evidence="1 2">
    <name type="scientific">Pseudozyma antarctica</name>
    <name type="common">Yeast</name>
    <name type="synonym">Candida antarctica</name>
    <dbReference type="NCBI Taxonomy" id="84753"/>
    <lineage>
        <taxon>Eukaryota</taxon>
        <taxon>Fungi</taxon>
        <taxon>Dikarya</taxon>
        <taxon>Basidiomycota</taxon>
        <taxon>Ustilaginomycotina</taxon>
        <taxon>Ustilaginomycetes</taxon>
        <taxon>Ustilaginales</taxon>
        <taxon>Ustilaginaceae</taxon>
        <taxon>Moesziomyces</taxon>
    </lineage>
</organism>
<reference evidence="2" key="1">
    <citation type="journal article" date="2014" name="Genome Announc.">
        <title>Draft Genome Sequence of the Yeast Pseudozyma antarctica Type Strain JCM10317, a Producer of the Glycolipid Biosurfactants, Mannosylerythritol Lipids.</title>
        <authorList>
            <person name="Saika A."/>
            <person name="Koike H."/>
            <person name="Hori T."/>
            <person name="Fukuoka T."/>
            <person name="Sato S."/>
            <person name="Habe H."/>
            <person name="Kitamoto D."/>
            <person name="Morita T."/>
        </authorList>
    </citation>
    <scope>NUCLEOTIDE SEQUENCE [LARGE SCALE GENOMIC DNA]</scope>
    <source>
        <strain evidence="2">JCM 10317</strain>
    </source>
</reference>
<protein>
    <submittedName>
        <fullName evidence="1">Uncharacterized protein</fullName>
    </submittedName>
</protein>